<dbReference type="EMBL" id="JABSTV010001246">
    <property type="protein sequence ID" value="KAH7976684.1"/>
    <property type="molecule type" value="Genomic_DNA"/>
</dbReference>
<dbReference type="Pfam" id="PF05485">
    <property type="entry name" value="THAP"/>
    <property type="match status" value="1"/>
</dbReference>
<evidence type="ECO:0000259" key="6">
    <source>
        <dbReference type="PROSITE" id="PS50950"/>
    </source>
</evidence>
<gene>
    <name evidence="7" type="ORF">HPB52_018099</name>
</gene>
<keyword evidence="4 5" id="KW-0238">DNA-binding</keyword>
<dbReference type="PANTHER" id="PTHR46927">
    <property type="entry name" value="AGAP005574-PA"/>
    <property type="match status" value="1"/>
</dbReference>
<evidence type="ECO:0000313" key="8">
    <source>
        <dbReference type="Proteomes" id="UP000821837"/>
    </source>
</evidence>
<evidence type="ECO:0000256" key="5">
    <source>
        <dbReference type="PROSITE-ProRule" id="PRU00309"/>
    </source>
</evidence>
<dbReference type="InterPro" id="IPR006612">
    <property type="entry name" value="THAP_Znf"/>
</dbReference>
<organism evidence="7 8">
    <name type="scientific">Rhipicephalus sanguineus</name>
    <name type="common">Brown dog tick</name>
    <name type="synonym">Ixodes sanguineus</name>
    <dbReference type="NCBI Taxonomy" id="34632"/>
    <lineage>
        <taxon>Eukaryota</taxon>
        <taxon>Metazoa</taxon>
        <taxon>Ecdysozoa</taxon>
        <taxon>Arthropoda</taxon>
        <taxon>Chelicerata</taxon>
        <taxon>Arachnida</taxon>
        <taxon>Acari</taxon>
        <taxon>Parasitiformes</taxon>
        <taxon>Ixodida</taxon>
        <taxon>Ixodoidea</taxon>
        <taxon>Ixodidae</taxon>
        <taxon>Rhipicephalinae</taxon>
        <taxon>Rhipicephalus</taxon>
        <taxon>Rhipicephalus</taxon>
    </lineage>
</organism>
<reference evidence="7" key="1">
    <citation type="journal article" date="2020" name="Cell">
        <title>Large-Scale Comparative Analyses of Tick Genomes Elucidate Their Genetic Diversity and Vector Capacities.</title>
        <authorList>
            <consortium name="Tick Genome and Microbiome Consortium (TIGMIC)"/>
            <person name="Jia N."/>
            <person name="Wang J."/>
            <person name="Shi W."/>
            <person name="Du L."/>
            <person name="Sun Y."/>
            <person name="Zhan W."/>
            <person name="Jiang J.F."/>
            <person name="Wang Q."/>
            <person name="Zhang B."/>
            <person name="Ji P."/>
            <person name="Bell-Sakyi L."/>
            <person name="Cui X.M."/>
            <person name="Yuan T.T."/>
            <person name="Jiang B.G."/>
            <person name="Yang W.F."/>
            <person name="Lam T.T."/>
            <person name="Chang Q.C."/>
            <person name="Ding S.J."/>
            <person name="Wang X.J."/>
            <person name="Zhu J.G."/>
            <person name="Ruan X.D."/>
            <person name="Zhao L."/>
            <person name="Wei J.T."/>
            <person name="Ye R.Z."/>
            <person name="Que T.C."/>
            <person name="Du C.H."/>
            <person name="Zhou Y.H."/>
            <person name="Cheng J.X."/>
            <person name="Dai P.F."/>
            <person name="Guo W.B."/>
            <person name="Han X.H."/>
            <person name="Huang E.J."/>
            <person name="Li L.F."/>
            <person name="Wei W."/>
            <person name="Gao Y.C."/>
            <person name="Liu J.Z."/>
            <person name="Shao H.Z."/>
            <person name="Wang X."/>
            <person name="Wang C.C."/>
            <person name="Yang T.C."/>
            <person name="Huo Q.B."/>
            <person name="Li W."/>
            <person name="Chen H.Y."/>
            <person name="Chen S.E."/>
            <person name="Zhou L.G."/>
            <person name="Ni X.B."/>
            <person name="Tian J.H."/>
            <person name="Sheng Y."/>
            <person name="Liu T."/>
            <person name="Pan Y.S."/>
            <person name="Xia L.Y."/>
            <person name="Li J."/>
            <person name="Zhao F."/>
            <person name="Cao W.C."/>
        </authorList>
    </citation>
    <scope>NUCLEOTIDE SEQUENCE</scope>
    <source>
        <strain evidence="7">Rsan-2018</strain>
    </source>
</reference>
<evidence type="ECO:0000256" key="4">
    <source>
        <dbReference type="ARBA" id="ARBA00023125"/>
    </source>
</evidence>
<dbReference type="AlphaFoldDB" id="A0A9D4QGJ8"/>
<evidence type="ECO:0000256" key="1">
    <source>
        <dbReference type="ARBA" id="ARBA00022723"/>
    </source>
</evidence>
<sequence>MPGFTCVVDFCQSKSRLGSIMHRFPADGPRRQKWIEFVRGAGRTDWMPCKTSRICGLHFEPGCRRRIPPDSESAHHLHADAIPTIFYPAACPLSEGSHPKRPRLQASTDAETEAAVSPPMSVDIGAYCEIDEAENAGGEVNVDAQVQCRVELRSKATQVARKLGTKVAKVQTSQSLKEVACQADLELPEILLVEVTWHRALTRYQQCMQRARLHTHCEKTVELNGHMDSMEQLMLARHESLCSARGKKAYMESEGDAADR</sequence>
<dbReference type="PANTHER" id="PTHR46927:SF3">
    <property type="entry name" value="THAP-TYPE DOMAIN-CONTAINING PROTEIN"/>
    <property type="match status" value="1"/>
</dbReference>
<dbReference type="SMART" id="SM00692">
    <property type="entry name" value="DM3"/>
    <property type="match status" value="1"/>
</dbReference>
<dbReference type="VEuPathDB" id="VectorBase:RSAN_057809"/>
<dbReference type="SUPFAM" id="SSF57716">
    <property type="entry name" value="Glucocorticoid receptor-like (DNA-binding domain)"/>
    <property type="match status" value="1"/>
</dbReference>
<dbReference type="Proteomes" id="UP000821837">
    <property type="component" value="Chromosome 10"/>
</dbReference>
<protein>
    <recommendedName>
        <fullName evidence="6">THAP-type domain-containing protein</fullName>
    </recommendedName>
</protein>
<dbReference type="SMART" id="SM00980">
    <property type="entry name" value="THAP"/>
    <property type="match status" value="1"/>
</dbReference>
<evidence type="ECO:0000313" key="7">
    <source>
        <dbReference type="EMBL" id="KAH7976684.1"/>
    </source>
</evidence>
<keyword evidence="2 5" id="KW-0863">Zinc-finger</keyword>
<keyword evidence="1" id="KW-0479">Metal-binding</keyword>
<proteinExistence type="predicted"/>
<dbReference type="GO" id="GO:0008270">
    <property type="term" value="F:zinc ion binding"/>
    <property type="evidence" value="ECO:0007669"/>
    <property type="project" value="UniProtKB-KW"/>
</dbReference>
<accession>A0A9D4QGJ8</accession>
<reference evidence="7" key="2">
    <citation type="submission" date="2021-09" db="EMBL/GenBank/DDBJ databases">
        <authorList>
            <person name="Jia N."/>
            <person name="Wang J."/>
            <person name="Shi W."/>
            <person name="Du L."/>
            <person name="Sun Y."/>
            <person name="Zhan W."/>
            <person name="Jiang J."/>
            <person name="Wang Q."/>
            <person name="Zhang B."/>
            <person name="Ji P."/>
            <person name="Sakyi L.B."/>
            <person name="Cui X."/>
            <person name="Yuan T."/>
            <person name="Jiang B."/>
            <person name="Yang W."/>
            <person name="Lam T.T.-Y."/>
            <person name="Chang Q."/>
            <person name="Ding S."/>
            <person name="Wang X."/>
            <person name="Zhu J."/>
            <person name="Ruan X."/>
            <person name="Zhao L."/>
            <person name="Wei J."/>
            <person name="Que T."/>
            <person name="Du C."/>
            <person name="Cheng J."/>
            <person name="Dai P."/>
            <person name="Han X."/>
            <person name="Huang E."/>
            <person name="Gao Y."/>
            <person name="Liu J."/>
            <person name="Shao H."/>
            <person name="Ye R."/>
            <person name="Li L."/>
            <person name="Wei W."/>
            <person name="Wang X."/>
            <person name="Wang C."/>
            <person name="Huo Q."/>
            <person name="Li W."/>
            <person name="Guo W."/>
            <person name="Chen H."/>
            <person name="Chen S."/>
            <person name="Zhou L."/>
            <person name="Zhou L."/>
            <person name="Ni X."/>
            <person name="Tian J."/>
            <person name="Zhou Y."/>
            <person name="Sheng Y."/>
            <person name="Liu T."/>
            <person name="Pan Y."/>
            <person name="Xia L."/>
            <person name="Li J."/>
            <person name="Zhao F."/>
            <person name="Cao W."/>
        </authorList>
    </citation>
    <scope>NUCLEOTIDE SEQUENCE</scope>
    <source>
        <strain evidence="7">Rsan-2018</strain>
        <tissue evidence="7">Larvae</tissue>
    </source>
</reference>
<dbReference type="InterPro" id="IPR052224">
    <property type="entry name" value="THAP_domain_protein"/>
</dbReference>
<evidence type="ECO:0000256" key="3">
    <source>
        <dbReference type="ARBA" id="ARBA00022833"/>
    </source>
</evidence>
<keyword evidence="3" id="KW-0862">Zinc</keyword>
<dbReference type="VEuPathDB" id="VectorBase:RSAN_057357"/>
<keyword evidence="8" id="KW-1185">Reference proteome</keyword>
<comment type="caution">
    <text evidence="7">The sequence shown here is derived from an EMBL/GenBank/DDBJ whole genome shotgun (WGS) entry which is preliminary data.</text>
</comment>
<feature type="domain" description="THAP-type" evidence="6">
    <location>
        <begin position="1"/>
        <end position="86"/>
    </location>
</feature>
<dbReference type="GO" id="GO:0003677">
    <property type="term" value="F:DNA binding"/>
    <property type="evidence" value="ECO:0007669"/>
    <property type="project" value="UniProtKB-UniRule"/>
</dbReference>
<evidence type="ECO:0000256" key="2">
    <source>
        <dbReference type="ARBA" id="ARBA00022771"/>
    </source>
</evidence>
<name>A0A9D4QGJ8_RHISA</name>
<dbReference type="PROSITE" id="PS50950">
    <property type="entry name" value="ZF_THAP"/>
    <property type="match status" value="1"/>
</dbReference>